<evidence type="ECO:0000313" key="1">
    <source>
        <dbReference type="EMBL" id="CAF2794511.1"/>
    </source>
</evidence>
<dbReference type="Gene3D" id="6.10.140.2220">
    <property type="match status" value="1"/>
</dbReference>
<dbReference type="CDD" id="cd20071">
    <property type="entry name" value="SET_SMYD"/>
    <property type="match status" value="1"/>
</dbReference>
<keyword evidence="1" id="KW-0808">Transferase</keyword>
<dbReference type="PROSITE" id="PS50280">
    <property type="entry name" value="SET"/>
    <property type="match status" value="1"/>
</dbReference>
<dbReference type="OrthoDB" id="3174329at2759"/>
<dbReference type="GO" id="GO:0140999">
    <property type="term" value="F:histone H3K4 trimethyltransferase activity"/>
    <property type="evidence" value="ECO:0007669"/>
    <property type="project" value="UniProtKB-EC"/>
</dbReference>
<dbReference type="PANTHER" id="PTHR46455:SF2">
    <property type="entry name" value="AT24727P"/>
    <property type="match status" value="1"/>
</dbReference>
<dbReference type="InterPro" id="IPR001214">
    <property type="entry name" value="SET_dom"/>
</dbReference>
<dbReference type="Pfam" id="PF01753">
    <property type="entry name" value="zf-MYND"/>
    <property type="match status" value="1"/>
</dbReference>
<accession>A0A7R8CIC7</accession>
<organism evidence="1 2">
    <name type="scientific">Lepeophtheirus salmonis</name>
    <name type="common">Salmon louse</name>
    <name type="synonym">Caligus salmonis</name>
    <dbReference type="NCBI Taxonomy" id="72036"/>
    <lineage>
        <taxon>Eukaryota</taxon>
        <taxon>Metazoa</taxon>
        <taxon>Ecdysozoa</taxon>
        <taxon>Arthropoda</taxon>
        <taxon>Crustacea</taxon>
        <taxon>Multicrustacea</taxon>
        <taxon>Hexanauplia</taxon>
        <taxon>Copepoda</taxon>
        <taxon>Siphonostomatoida</taxon>
        <taxon>Caligidae</taxon>
        <taxon>Lepeophtheirus</taxon>
    </lineage>
</organism>
<dbReference type="InterPro" id="IPR046341">
    <property type="entry name" value="SET_dom_sf"/>
</dbReference>
<dbReference type="EC" id="2.1.1.357" evidence="1"/>
<keyword evidence="1" id="KW-0489">Methyltransferase</keyword>
<dbReference type="PROSITE" id="PS50865">
    <property type="entry name" value="ZF_MYND_2"/>
    <property type="match status" value="1"/>
</dbReference>
<name>A0A7R8CIC7_LEPSM</name>
<dbReference type="InterPro" id="IPR053010">
    <property type="entry name" value="SET_SmydA-8"/>
</dbReference>
<dbReference type="Proteomes" id="UP000675881">
    <property type="component" value="Chromosome 10"/>
</dbReference>
<dbReference type="Pfam" id="PF00856">
    <property type="entry name" value="SET"/>
    <property type="match status" value="1"/>
</dbReference>
<dbReference type="PROSITE" id="PS01360">
    <property type="entry name" value="ZF_MYND_1"/>
    <property type="match status" value="1"/>
</dbReference>
<dbReference type="GO" id="GO:0032259">
    <property type="term" value="P:methylation"/>
    <property type="evidence" value="ECO:0007669"/>
    <property type="project" value="UniProtKB-KW"/>
</dbReference>
<sequence>MGFIEECDEDYDGGKCESCKKETTKKCNGCKKVFFCSRQCLQNNWKFHKGFCKSFAYKIEHSNEMGKYIIANRDLKEGEILWKEAPLSYGPTADTIPICLNCYAPVNGSYKCKKTGWPFCNPECRKAASKNPEVVIPLQTEAEVVIDSYDSSCYLYDAIAPLRILLLQKTSPKKFGKIMSLESHFEERKKADPPTAWKRTIEKVIDVMKKTLGIMVFEVLYKQFDFSDDTIQRINEHSCCPNIRMTFDDKYHVTVRAGRNIKAGEHLCFMYTHSLWGTMARREHLYLNKFFWCKCLRCEDPSEYGSNISTLVREEKELLQRKPLEPNCPWTSRDGSVVITADEVMSEMSIIGAELALLQLNGTVDEYIQFIDKYEVFLHSNHYHLLTAKHSLLQMLGRSEGHLIQDLPEKMLKLKEDLCRQVIDHCTSSIFHCFKSSRENGENGGLPTEEFRKELLEPRDYITQALDLLKDEVNENLPEGVMRLTVKDTLSQLDLFMKSVGCEEA</sequence>
<dbReference type="Gene3D" id="2.170.270.10">
    <property type="entry name" value="SET domain"/>
    <property type="match status" value="1"/>
</dbReference>
<dbReference type="InterPro" id="IPR002893">
    <property type="entry name" value="Znf_MYND"/>
</dbReference>
<evidence type="ECO:0000313" key="2">
    <source>
        <dbReference type="Proteomes" id="UP000675881"/>
    </source>
</evidence>
<dbReference type="Gene3D" id="1.25.40.10">
    <property type="entry name" value="Tetratricopeptide repeat domain"/>
    <property type="match status" value="1"/>
</dbReference>
<reference evidence="1" key="1">
    <citation type="submission" date="2021-02" db="EMBL/GenBank/DDBJ databases">
        <authorList>
            <person name="Bekaert M."/>
        </authorList>
    </citation>
    <scope>NUCLEOTIDE SEQUENCE</scope>
    <source>
        <strain evidence="1">IoA-00</strain>
    </source>
</reference>
<protein>
    <submittedName>
        <fullName evidence="1">SMYD</fullName>
        <ecNumber evidence="1">2.1.1.354</ecNumber>
        <ecNumber evidence="1">2.1.1.357</ecNumber>
    </submittedName>
</protein>
<dbReference type="GO" id="GO:0140954">
    <property type="term" value="F:histone H3K36 dimethyltransferase activity"/>
    <property type="evidence" value="ECO:0007669"/>
    <property type="project" value="UniProtKB-EC"/>
</dbReference>
<dbReference type="InterPro" id="IPR011990">
    <property type="entry name" value="TPR-like_helical_dom_sf"/>
</dbReference>
<dbReference type="PANTHER" id="PTHR46455">
    <property type="entry name" value="SET AND MYND DOMAIN CONTAINING, ARTHROPOD-SPECIFIC, MEMBER 4, ISOFORM A"/>
    <property type="match status" value="1"/>
</dbReference>
<gene>
    <name evidence="1" type="ORF">LSAA_2518</name>
</gene>
<keyword evidence="2" id="KW-1185">Reference proteome</keyword>
<dbReference type="SUPFAM" id="SSF82199">
    <property type="entry name" value="SET domain"/>
    <property type="match status" value="1"/>
</dbReference>
<dbReference type="AlphaFoldDB" id="A0A7R8CIC7"/>
<proteinExistence type="predicted"/>
<dbReference type="EC" id="2.1.1.354" evidence="1"/>
<dbReference type="EMBL" id="HG994589">
    <property type="protein sequence ID" value="CAF2794511.1"/>
    <property type="molecule type" value="Genomic_DNA"/>
</dbReference>